<dbReference type="EMBL" id="FUKQ01000011">
    <property type="protein sequence ID" value="SJN21805.1"/>
    <property type="molecule type" value="Genomic_DNA"/>
</dbReference>
<evidence type="ECO:0000313" key="2">
    <source>
        <dbReference type="Proteomes" id="UP000188342"/>
    </source>
</evidence>
<reference evidence="1 2" key="1">
    <citation type="submission" date="2017-02" db="EMBL/GenBank/DDBJ databases">
        <authorList>
            <person name="Peterson S.W."/>
        </authorList>
    </citation>
    <scope>NUCLEOTIDE SEQUENCE [LARGE SCALE GENOMIC DNA]</scope>
    <source>
        <strain evidence="1 2">LSP_Lj1</strain>
    </source>
</reference>
<dbReference type="Proteomes" id="UP000188342">
    <property type="component" value="Unassembled WGS sequence"/>
</dbReference>
<dbReference type="AlphaFoldDB" id="A0A1R4IQC9"/>
<proteinExistence type="predicted"/>
<sequence length="45" mass="5111">MGCPSSCCNCLAEVLFPDPEFPRSTINMAKNLVQSPHSQIYRIRR</sequence>
<name>A0A1R4IQC9_9ACTN</name>
<keyword evidence="2" id="KW-1185">Reference proteome</keyword>
<gene>
    <name evidence="1" type="ORF">FM114_02980</name>
</gene>
<protein>
    <submittedName>
        <fullName evidence="1">Uncharacterized protein</fullName>
    </submittedName>
</protein>
<organism evidence="1 2">
    <name type="scientific">Luteococcus japonicus LSP_Lj1</name>
    <dbReference type="NCBI Taxonomy" id="1255658"/>
    <lineage>
        <taxon>Bacteria</taxon>
        <taxon>Bacillati</taxon>
        <taxon>Actinomycetota</taxon>
        <taxon>Actinomycetes</taxon>
        <taxon>Propionibacteriales</taxon>
        <taxon>Propionibacteriaceae</taxon>
        <taxon>Luteococcus</taxon>
    </lineage>
</organism>
<evidence type="ECO:0000313" key="1">
    <source>
        <dbReference type="EMBL" id="SJN21805.1"/>
    </source>
</evidence>
<accession>A0A1R4IQC9</accession>
<dbReference type="STRING" id="1255658.FM114_02980"/>